<protein>
    <recommendedName>
        <fullName evidence="4">DUF3192 domain-containing protein</fullName>
    </recommendedName>
</protein>
<feature type="chain" id="PRO_5021825675" description="DUF3192 domain-containing protein" evidence="1">
    <location>
        <begin position="24"/>
        <end position="125"/>
    </location>
</feature>
<proteinExistence type="predicted"/>
<accession>A0A557RC03</accession>
<keyword evidence="1" id="KW-0732">Signal</keyword>
<evidence type="ECO:0000313" key="2">
    <source>
        <dbReference type="EMBL" id="TVO78904.1"/>
    </source>
</evidence>
<dbReference type="EMBL" id="VMNI01000004">
    <property type="protein sequence ID" value="TVO78904.1"/>
    <property type="molecule type" value="Genomic_DNA"/>
</dbReference>
<sequence length="125" mass="13818">MKKIVFGMLAMVFLFGCSSSSVVEEARLLGTKQFTPKAWAEGNREQRAEMVFSFLSQHTAASLSAVEVRQLLGEPTGYYDYDENPAYIVGPDSVESPYGKGYLLAFVADKSNGRITDVKIIPEPR</sequence>
<evidence type="ECO:0000313" key="3">
    <source>
        <dbReference type="Proteomes" id="UP000318349"/>
    </source>
</evidence>
<organism evidence="2 3">
    <name type="scientific">Denitromonas halophila</name>
    <dbReference type="NCBI Taxonomy" id="1629404"/>
    <lineage>
        <taxon>Bacteria</taxon>
        <taxon>Pseudomonadati</taxon>
        <taxon>Pseudomonadota</taxon>
        <taxon>Betaproteobacteria</taxon>
        <taxon>Rhodocyclales</taxon>
        <taxon>Zoogloeaceae</taxon>
        <taxon>Denitromonas</taxon>
    </lineage>
</organism>
<reference evidence="2 3" key="1">
    <citation type="submission" date="2019-07" db="EMBL/GenBank/DDBJ databases">
        <title>The pathways for chlorine oxyanion respiration interact through the shared metabolite chlorate.</title>
        <authorList>
            <person name="Barnum T.P."/>
            <person name="Cheng Y."/>
            <person name="Hill K.A."/>
            <person name="Lucas L.N."/>
            <person name="Carlson H.K."/>
            <person name="Coates J.D."/>
        </authorList>
    </citation>
    <scope>NUCLEOTIDE SEQUENCE [LARGE SCALE GENOMIC DNA]</scope>
    <source>
        <strain evidence="2 3">SFB-1</strain>
    </source>
</reference>
<feature type="signal peptide" evidence="1">
    <location>
        <begin position="1"/>
        <end position="23"/>
    </location>
</feature>
<comment type="caution">
    <text evidence="2">The sequence shown here is derived from an EMBL/GenBank/DDBJ whole genome shotgun (WGS) entry which is preliminary data.</text>
</comment>
<dbReference type="PROSITE" id="PS51257">
    <property type="entry name" value="PROKAR_LIPOPROTEIN"/>
    <property type="match status" value="1"/>
</dbReference>
<dbReference type="Proteomes" id="UP000318349">
    <property type="component" value="Unassembled WGS sequence"/>
</dbReference>
<evidence type="ECO:0000256" key="1">
    <source>
        <dbReference type="SAM" id="SignalP"/>
    </source>
</evidence>
<evidence type="ECO:0008006" key="4">
    <source>
        <dbReference type="Google" id="ProtNLM"/>
    </source>
</evidence>
<name>A0A557RC03_9RHOO</name>
<dbReference type="AlphaFoldDB" id="A0A557RC03"/>
<gene>
    <name evidence="2" type="ORF">FHP89_04410</name>
</gene>